<name>A0A0D2HPP1_9BACT</name>
<evidence type="ECO:0000313" key="2">
    <source>
        <dbReference type="EMBL" id="KIX12453.1"/>
    </source>
</evidence>
<sequence>MVRTCALVFGLQMFSEKGASKRSGGILSIYRRPFGQRIFGFTRIKQRLSRRIIPLSLLLAGALGAYLCLELGVWLIWNYNQPWPFFMDFELLDWIEYAF</sequence>
<keyword evidence="3" id="KW-1185">Reference proteome</keyword>
<evidence type="ECO:0000256" key="1">
    <source>
        <dbReference type="SAM" id="Phobius"/>
    </source>
</evidence>
<comment type="caution">
    <text evidence="2">The sequence shown here is derived from an EMBL/GenBank/DDBJ whole genome shotgun (WGS) entry which is preliminary data.</text>
</comment>
<keyword evidence="1" id="KW-1133">Transmembrane helix</keyword>
<dbReference type="InParanoid" id="A0A0D2HPP1"/>
<dbReference type="STRING" id="1429043.X474_19160"/>
<gene>
    <name evidence="2" type="ORF">X474_19160</name>
</gene>
<organism evidence="2 3">
    <name type="scientific">Dethiosulfatarculus sandiegensis</name>
    <dbReference type="NCBI Taxonomy" id="1429043"/>
    <lineage>
        <taxon>Bacteria</taxon>
        <taxon>Pseudomonadati</taxon>
        <taxon>Thermodesulfobacteriota</taxon>
        <taxon>Desulfarculia</taxon>
        <taxon>Desulfarculales</taxon>
        <taxon>Desulfarculaceae</taxon>
        <taxon>Dethiosulfatarculus</taxon>
    </lineage>
</organism>
<keyword evidence="1" id="KW-0472">Membrane</keyword>
<feature type="transmembrane region" description="Helical" evidence="1">
    <location>
        <begin position="52"/>
        <end position="77"/>
    </location>
</feature>
<keyword evidence="1" id="KW-0812">Transmembrane</keyword>
<dbReference type="Proteomes" id="UP000032233">
    <property type="component" value="Unassembled WGS sequence"/>
</dbReference>
<evidence type="ECO:0000313" key="3">
    <source>
        <dbReference type="Proteomes" id="UP000032233"/>
    </source>
</evidence>
<proteinExistence type="predicted"/>
<reference evidence="2 3" key="1">
    <citation type="submission" date="2013-11" db="EMBL/GenBank/DDBJ databases">
        <title>Metagenomic analysis of a methanogenic consortium involved in long chain n-alkane degradation.</title>
        <authorList>
            <person name="Davidova I.A."/>
            <person name="Callaghan A.V."/>
            <person name="Wawrik B."/>
            <person name="Pruitt S."/>
            <person name="Marks C."/>
            <person name="Duncan K.E."/>
            <person name="Suflita J.M."/>
        </authorList>
    </citation>
    <scope>NUCLEOTIDE SEQUENCE [LARGE SCALE GENOMIC DNA]</scope>
    <source>
        <strain evidence="2 3">SPR</strain>
    </source>
</reference>
<dbReference type="AlphaFoldDB" id="A0A0D2HPP1"/>
<accession>A0A0D2HPP1</accession>
<protein>
    <submittedName>
        <fullName evidence="2">Uncharacterized protein</fullName>
    </submittedName>
</protein>
<dbReference type="EMBL" id="AZAC01000032">
    <property type="protein sequence ID" value="KIX12453.1"/>
    <property type="molecule type" value="Genomic_DNA"/>
</dbReference>